<organism evidence="8 9">
    <name type="scientific">Veillonella absiana</name>
    <dbReference type="NCBI Taxonomy" id="3079305"/>
    <lineage>
        <taxon>Bacteria</taxon>
        <taxon>Bacillati</taxon>
        <taxon>Bacillota</taxon>
        <taxon>Negativicutes</taxon>
        <taxon>Veillonellales</taxon>
        <taxon>Veillonellaceae</taxon>
        <taxon>Veillonella</taxon>
    </lineage>
</organism>
<dbReference type="CDD" id="cd17574">
    <property type="entry name" value="REC_OmpR"/>
    <property type="match status" value="1"/>
</dbReference>
<proteinExistence type="predicted"/>
<gene>
    <name evidence="8" type="ORF">RVY80_08920</name>
</gene>
<dbReference type="PANTHER" id="PTHR48111:SF26">
    <property type="entry name" value="STAGE 0 SPORULATION PROTEIN A HOMOLOG"/>
    <property type="match status" value="1"/>
</dbReference>
<dbReference type="Pfam" id="PF00072">
    <property type="entry name" value="Response_reg"/>
    <property type="match status" value="1"/>
</dbReference>
<dbReference type="InterPro" id="IPR001789">
    <property type="entry name" value="Sig_transdc_resp-reg_receiver"/>
</dbReference>
<dbReference type="SMART" id="SM00862">
    <property type="entry name" value="Trans_reg_C"/>
    <property type="match status" value="1"/>
</dbReference>
<keyword evidence="1" id="KW-0805">Transcription regulation</keyword>
<sequence length="234" mass="26458">MKNILIIEDTQGIADLERDYFEANGYGTTIASDGQEGLDLALKNEYDLIICDVMLPTVDGFHICRELRAKKDTPIIMVTAKTEEIDKIRGLGLGADDYMVKPFSPNELVARAKAHIARYERLTQSNAALSAAQKARILDFGELQIQLDTHRVFVGEREVNLANREFELLTFLAENPGIVFSKDRLLERVWGFESRGDTATVTVHIKRIREKIEPNPDTPKFIETIWGVGYRFNG</sequence>
<evidence type="ECO:0000256" key="4">
    <source>
        <dbReference type="PROSITE-ProRule" id="PRU00169"/>
    </source>
</evidence>
<feature type="domain" description="Response regulatory" evidence="6">
    <location>
        <begin position="3"/>
        <end position="116"/>
    </location>
</feature>
<feature type="modified residue" description="4-aspartylphosphate" evidence="4">
    <location>
        <position position="52"/>
    </location>
</feature>
<dbReference type="CDD" id="cd00383">
    <property type="entry name" value="trans_reg_C"/>
    <property type="match status" value="1"/>
</dbReference>
<feature type="DNA-binding region" description="OmpR/PhoB-type" evidence="5">
    <location>
        <begin position="135"/>
        <end position="234"/>
    </location>
</feature>
<dbReference type="Gene3D" id="1.10.10.10">
    <property type="entry name" value="Winged helix-like DNA-binding domain superfamily/Winged helix DNA-binding domain"/>
    <property type="match status" value="1"/>
</dbReference>
<dbReference type="PANTHER" id="PTHR48111">
    <property type="entry name" value="REGULATOR OF RPOS"/>
    <property type="match status" value="1"/>
</dbReference>
<dbReference type="SUPFAM" id="SSF46894">
    <property type="entry name" value="C-terminal effector domain of the bipartite response regulators"/>
    <property type="match status" value="1"/>
</dbReference>
<dbReference type="InterPro" id="IPR039420">
    <property type="entry name" value="WalR-like"/>
</dbReference>
<keyword evidence="2 5" id="KW-0238">DNA-binding</keyword>
<feature type="domain" description="OmpR/PhoB-type" evidence="7">
    <location>
        <begin position="135"/>
        <end position="234"/>
    </location>
</feature>
<comment type="caution">
    <text evidence="8">The sequence shown here is derived from an EMBL/GenBank/DDBJ whole genome shotgun (WGS) entry which is preliminary data.</text>
</comment>
<name>A0ABU3ZAM4_9FIRM</name>
<dbReference type="PROSITE" id="PS51755">
    <property type="entry name" value="OMPR_PHOB"/>
    <property type="match status" value="1"/>
</dbReference>
<dbReference type="SUPFAM" id="SSF52172">
    <property type="entry name" value="CheY-like"/>
    <property type="match status" value="1"/>
</dbReference>
<dbReference type="InterPro" id="IPR036388">
    <property type="entry name" value="WH-like_DNA-bd_sf"/>
</dbReference>
<dbReference type="Pfam" id="PF00486">
    <property type="entry name" value="Trans_reg_C"/>
    <property type="match status" value="1"/>
</dbReference>
<evidence type="ECO:0000256" key="5">
    <source>
        <dbReference type="PROSITE-ProRule" id="PRU01091"/>
    </source>
</evidence>
<dbReference type="Proteomes" id="UP001272515">
    <property type="component" value="Unassembled WGS sequence"/>
</dbReference>
<dbReference type="SMART" id="SM00448">
    <property type="entry name" value="REC"/>
    <property type="match status" value="1"/>
</dbReference>
<dbReference type="Gene3D" id="6.10.250.690">
    <property type="match status" value="1"/>
</dbReference>
<dbReference type="RefSeq" id="WP_295191615.1">
    <property type="nucleotide sequence ID" value="NZ_JAWJZA010000013.1"/>
</dbReference>
<keyword evidence="3" id="KW-0804">Transcription</keyword>
<dbReference type="InterPro" id="IPR011006">
    <property type="entry name" value="CheY-like_superfamily"/>
</dbReference>
<protein>
    <submittedName>
        <fullName evidence="8">Response regulator transcription factor</fullName>
    </submittedName>
</protein>
<dbReference type="Gene3D" id="3.40.50.2300">
    <property type="match status" value="1"/>
</dbReference>
<evidence type="ECO:0000313" key="9">
    <source>
        <dbReference type="Proteomes" id="UP001272515"/>
    </source>
</evidence>
<accession>A0ABU3ZAM4</accession>
<dbReference type="EMBL" id="JAWJZB010000010">
    <property type="protein sequence ID" value="MDV5088945.1"/>
    <property type="molecule type" value="Genomic_DNA"/>
</dbReference>
<evidence type="ECO:0000259" key="7">
    <source>
        <dbReference type="PROSITE" id="PS51755"/>
    </source>
</evidence>
<keyword evidence="9" id="KW-1185">Reference proteome</keyword>
<evidence type="ECO:0000256" key="3">
    <source>
        <dbReference type="ARBA" id="ARBA00023163"/>
    </source>
</evidence>
<keyword evidence="4" id="KW-0597">Phosphoprotein</keyword>
<dbReference type="InterPro" id="IPR001867">
    <property type="entry name" value="OmpR/PhoB-type_DNA-bd"/>
</dbReference>
<dbReference type="PROSITE" id="PS50110">
    <property type="entry name" value="RESPONSE_REGULATORY"/>
    <property type="match status" value="1"/>
</dbReference>
<dbReference type="InterPro" id="IPR016032">
    <property type="entry name" value="Sig_transdc_resp-reg_C-effctor"/>
</dbReference>
<evidence type="ECO:0000256" key="2">
    <source>
        <dbReference type="ARBA" id="ARBA00023125"/>
    </source>
</evidence>
<evidence type="ECO:0000259" key="6">
    <source>
        <dbReference type="PROSITE" id="PS50110"/>
    </source>
</evidence>
<evidence type="ECO:0000256" key="1">
    <source>
        <dbReference type="ARBA" id="ARBA00023015"/>
    </source>
</evidence>
<evidence type="ECO:0000313" key="8">
    <source>
        <dbReference type="EMBL" id="MDV5088945.1"/>
    </source>
</evidence>
<reference evidence="8 9" key="1">
    <citation type="submission" date="2023-10" db="EMBL/GenBank/DDBJ databases">
        <title>Veillonella sp. nov., isolated from a pig farm feces dump.</title>
        <authorList>
            <person name="Chang Y.-H."/>
        </authorList>
    </citation>
    <scope>NUCLEOTIDE SEQUENCE [LARGE SCALE GENOMIC DNA]</scope>
    <source>
        <strain evidence="8 9">YH-vei2233</strain>
    </source>
</reference>